<dbReference type="AlphaFoldDB" id="K4GJ85"/>
<dbReference type="Pfam" id="PF15108">
    <property type="entry name" value="TMEM37"/>
    <property type="match status" value="1"/>
</dbReference>
<dbReference type="EMBL" id="JX209078">
    <property type="protein sequence ID" value="AFM87392.1"/>
    <property type="molecule type" value="mRNA"/>
</dbReference>
<dbReference type="GO" id="GO:0016020">
    <property type="term" value="C:membrane"/>
    <property type="evidence" value="ECO:0007669"/>
    <property type="project" value="InterPro"/>
</dbReference>
<keyword evidence="1" id="KW-0812">Transmembrane</keyword>
<dbReference type="GO" id="GO:0005244">
    <property type="term" value="F:voltage-gated monoatomic ion channel activity"/>
    <property type="evidence" value="ECO:0007669"/>
    <property type="project" value="InterPro"/>
</dbReference>
<feature type="transmembrane region" description="Helical" evidence="1">
    <location>
        <begin position="89"/>
        <end position="112"/>
    </location>
</feature>
<feature type="transmembrane region" description="Helical" evidence="1">
    <location>
        <begin position="22"/>
        <end position="43"/>
    </location>
</feature>
<keyword evidence="1" id="KW-1133">Transmembrane helix</keyword>
<feature type="transmembrane region" description="Helical" evidence="1">
    <location>
        <begin position="153"/>
        <end position="174"/>
    </location>
</feature>
<reference evidence="2" key="1">
    <citation type="journal article" date="2012" name="PLoS ONE">
        <title>Sequencing and Analysis of Full-Length cDNAs, 5'-ESTs and 3'-ESTs from a Cartilaginous Fish, the Elephant Shark (Callorhinchus milii).</title>
        <authorList>
            <person name="Tan Y.Y."/>
            <person name="Kodzius R."/>
            <person name="Tay B.H."/>
            <person name="Tay A."/>
            <person name="Brenner S."/>
            <person name="Venkatesh B."/>
        </authorList>
    </citation>
    <scope>NUCLEOTIDE SEQUENCE</scope>
    <source>
        <tissue evidence="2">Kidney</tissue>
    </source>
</reference>
<protein>
    <submittedName>
        <fullName evidence="2">Voltage-dependent calcium channel gamma-like subunit-like protein</fullName>
    </submittedName>
</protein>
<proteinExistence type="evidence at transcript level"/>
<dbReference type="PANTHER" id="PTHR31767:SF0">
    <property type="entry name" value="VOLTAGE-DEPENDENT CALCIUM CHANNEL GAMMA-LIKE SUBUNIT"/>
    <property type="match status" value="1"/>
</dbReference>
<dbReference type="GO" id="GO:0005262">
    <property type="term" value="F:calcium channel activity"/>
    <property type="evidence" value="ECO:0007669"/>
    <property type="project" value="InterPro"/>
</dbReference>
<dbReference type="InterPro" id="IPR029372">
    <property type="entry name" value="Tmem37"/>
</dbReference>
<dbReference type="PANTHER" id="PTHR31767">
    <property type="entry name" value="VOLTAGE-DEPENDENT CALCIUM CHANNEL GAMMA-LIKE SUBUNIT"/>
    <property type="match status" value="1"/>
</dbReference>
<feature type="transmembrane region" description="Helical" evidence="1">
    <location>
        <begin position="124"/>
        <end position="147"/>
    </location>
</feature>
<evidence type="ECO:0000313" key="2">
    <source>
        <dbReference type="EMBL" id="AFM87392.1"/>
    </source>
</evidence>
<sequence length="197" mass="22534">MAAELLIKVREEPYYRKSTMDVFIRILIILCTTISVVLSSISVCDGHWLLVDGKVIGLWYFCTLKENHKSEYTTDFCAAEVDGLYIGFIFIRIMVTFAVVLAMFGLEMLVVSQVYQDVYSTRRWAFGSFLVVLAFFMTSAGVLSFVIHLRNFLTFTGLSLTFWCEFIATFLFFLNGMSGLHIHSMTFSVNTKFTQFA</sequence>
<organism evidence="2">
    <name type="scientific">Callorhinchus milii</name>
    <name type="common">Ghost shark</name>
    <dbReference type="NCBI Taxonomy" id="7868"/>
    <lineage>
        <taxon>Eukaryota</taxon>
        <taxon>Metazoa</taxon>
        <taxon>Chordata</taxon>
        <taxon>Craniata</taxon>
        <taxon>Vertebrata</taxon>
        <taxon>Chondrichthyes</taxon>
        <taxon>Holocephali</taxon>
        <taxon>Chimaeriformes</taxon>
        <taxon>Callorhinchidae</taxon>
        <taxon>Callorhinchus</taxon>
    </lineage>
</organism>
<evidence type="ECO:0000256" key="1">
    <source>
        <dbReference type="SAM" id="Phobius"/>
    </source>
</evidence>
<accession>K4GJ85</accession>
<keyword evidence="1" id="KW-0472">Membrane</keyword>
<name>K4GJ85_CALMI</name>